<evidence type="ECO:0000313" key="5">
    <source>
        <dbReference type="Proteomes" id="UP001404956"/>
    </source>
</evidence>
<keyword evidence="2" id="KW-0378">Hydrolase</keyword>
<organism evidence="4 5">
    <name type="scientific">Deinococcus aluminii</name>
    <dbReference type="NCBI Taxonomy" id="1656885"/>
    <lineage>
        <taxon>Bacteria</taxon>
        <taxon>Thermotogati</taxon>
        <taxon>Deinococcota</taxon>
        <taxon>Deinococci</taxon>
        <taxon>Deinococcales</taxon>
        <taxon>Deinococcaceae</taxon>
        <taxon>Deinococcus</taxon>
    </lineage>
</organism>
<evidence type="ECO:0000256" key="3">
    <source>
        <dbReference type="SAM" id="MobiDB-lite"/>
    </source>
</evidence>
<dbReference type="PANTHER" id="PTHR43037">
    <property type="entry name" value="UNNAMED PRODUCT-RELATED"/>
    <property type="match status" value="1"/>
</dbReference>
<evidence type="ECO:0000256" key="1">
    <source>
        <dbReference type="ARBA" id="ARBA00022729"/>
    </source>
</evidence>
<comment type="caution">
    <text evidence="4">The sequence shown here is derived from an EMBL/GenBank/DDBJ whole genome shotgun (WGS) entry which is preliminary data.</text>
</comment>
<dbReference type="InterPro" id="IPR029058">
    <property type="entry name" value="AB_hydrolase_fold"/>
</dbReference>
<gene>
    <name evidence="4" type="ORF">Dalu01_03048</name>
</gene>
<name>A0ABP9XH41_9DEIO</name>
<sequence>MTGRPGQGGEDPGRLAARPGPVRDQPEQTPAQRGLRSLEFGKKRDGLLYVPDTRPTRPMPLIVMLHGAGGNAQHGLAPLLSHADTHGLLLLAPEARSSTWDVIRGGYGPDVAFIDQALAFVFERYPVDPERVVLEGFSDGASYALSLGLGNGDLFTHLMAFSPGFMAPARQVGAPRIFISHGEYDRVLPIDRCSRVIVPQLRRAGYDVEYLEFAGPHTVPEEIVEAALAWLEGGE</sequence>
<dbReference type="InterPro" id="IPR050955">
    <property type="entry name" value="Plant_Biomass_Hydrol_Est"/>
</dbReference>
<evidence type="ECO:0008006" key="6">
    <source>
        <dbReference type="Google" id="ProtNLM"/>
    </source>
</evidence>
<keyword evidence="5" id="KW-1185">Reference proteome</keyword>
<evidence type="ECO:0000313" key="4">
    <source>
        <dbReference type="EMBL" id="GAA5534637.1"/>
    </source>
</evidence>
<proteinExistence type="predicted"/>
<dbReference type="Gene3D" id="3.40.50.1820">
    <property type="entry name" value="alpha/beta hydrolase"/>
    <property type="match status" value="1"/>
</dbReference>
<evidence type="ECO:0000256" key="2">
    <source>
        <dbReference type="ARBA" id="ARBA00022801"/>
    </source>
</evidence>
<dbReference type="RefSeq" id="WP_345456494.1">
    <property type="nucleotide sequence ID" value="NZ_BAABRV010000009.1"/>
</dbReference>
<dbReference type="PANTHER" id="PTHR43037:SF5">
    <property type="entry name" value="FERULOYL ESTERASE"/>
    <property type="match status" value="1"/>
</dbReference>
<reference evidence="4 5" key="1">
    <citation type="submission" date="2024-02" db="EMBL/GenBank/DDBJ databases">
        <title>Deinococcus aluminii NBRC 112889.</title>
        <authorList>
            <person name="Ichikawa N."/>
            <person name="Katano-Makiyama Y."/>
            <person name="Hidaka K."/>
        </authorList>
    </citation>
    <scope>NUCLEOTIDE SEQUENCE [LARGE SCALE GENOMIC DNA]</scope>
    <source>
        <strain evidence="4 5">NBRC 112889</strain>
    </source>
</reference>
<dbReference type="SUPFAM" id="SSF53474">
    <property type="entry name" value="alpha/beta-Hydrolases"/>
    <property type="match status" value="1"/>
</dbReference>
<feature type="compositionally biased region" description="Gly residues" evidence="3">
    <location>
        <begin position="1"/>
        <end position="10"/>
    </location>
</feature>
<dbReference type="Proteomes" id="UP001404956">
    <property type="component" value="Unassembled WGS sequence"/>
</dbReference>
<dbReference type="EMBL" id="BAABRV010000009">
    <property type="protein sequence ID" value="GAA5534637.1"/>
    <property type="molecule type" value="Genomic_DNA"/>
</dbReference>
<keyword evidence="1" id="KW-0732">Signal</keyword>
<protein>
    <recommendedName>
        <fullName evidence="6">Phospholipase</fullName>
    </recommendedName>
</protein>
<feature type="region of interest" description="Disordered" evidence="3">
    <location>
        <begin position="1"/>
        <end position="37"/>
    </location>
</feature>
<accession>A0ABP9XH41</accession>